<dbReference type="InterPro" id="IPR036097">
    <property type="entry name" value="HisK_dim/P_sf"/>
</dbReference>
<protein>
    <recommendedName>
        <fullName evidence="2">histidine kinase</fullName>
        <ecNumber evidence="2">2.7.13.3</ecNumber>
    </recommendedName>
</protein>
<dbReference type="PROSITE" id="PS50110">
    <property type="entry name" value="RESPONSE_REGULATORY"/>
    <property type="match status" value="3"/>
</dbReference>
<evidence type="ECO:0000256" key="3">
    <source>
        <dbReference type="ARBA" id="ARBA00022553"/>
    </source>
</evidence>
<proteinExistence type="predicted"/>
<dbReference type="SMART" id="SM00388">
    <property type="entry name" value="HisKA"/>
    <property type="match status" value="1"/>
</dbReference>
<dbReference type="Gene3D" id="3.30.450.40">
    <property type="match status" value="1"/>
</dbReference>
<dbReference type="Pfam" id="PF00512">
    <property type="entry name" value="HisKA"/>
    <property type="match status" value="1"/>
</dbReference>
<evidence type="ECO:0000259" key="10">
    <source>
        <dbReference type="PROSITE" id="PS50109"/>
    </source>
</evidence>
<dbReference type="InterPro" id="IPR003661">
    <property type="entry name" value="HisK_dim/P_dom"/>
</dbReference>
<dbReference type="EMBL" id="CP096208">
    <property type="protein sequence ID" value="UPQ82416.1"/>
    <property type="molecule type" value="Genomic_DNA"/>
</dbReference>
<keyword evidence="9" id="KW-0812">Transmembrane</keyword>
<dbReference type="CDD" id="cd19410">
    <property type="entry name" value="HK9-like_sensor"/>
    <property type="match status" value="1"/>
</dbReference>
<evidence type="ECO:0000256" key="6">
    <source>
        <dbReference type="ARBA" id="ARBA00023012"/>
    </source>
</evidence>
<keyword evidence="9" id="KW-1133">Transmembrane helix</keyword>
<evidence type="ECO:0000256" key="1">
    <source>
        <dbReference type="ARBA" id="ARBA00000085"/>
    </source>
</evidence>
<dbReference type="PANTHER" id="PTHR45339:SF1">
    <property type="entry name" value="HYBRID SIGNAL TRANSDUCTION HISTIDINE KINASE J"/>
    <property type="match status" value="1"/>
</dbReference>
<evidence type="ECO:0000256" key="8">
    <source>
        <dbReference type="SAM" id="MobiDB-lite"/>
    </source>
</evidence>
<evidence type="ECO:0000256" key="2">
    <source>
        <dbReference type="ARBA" id="ARBA00012438"/>
    </source>
</evidence>
<feature type="domain" description="Response regulatory" evidence="11">
    <location>
        <begin position="780"/>
        <end position="893"/>
    </location>
</feature>
<dbReference type="PANTHER" id="PTHR45339">
    <property type="entry name" value="HYBRID SIGNAL TRANSDUCTION HISTIDINE KINASE J"/>
    <property type="match status" value="1"/>
</dbReference>
<dbReference type="InterPro" id="IPR005467">
    <property type="entry name" value="His_kinase_dom"/>
</dbReference>
<dbReference type="CDD" id="cd00082">
    <property type="entry name" value="HisKA"/>
    <property type="match status" value="1"/>
</dbReference>
<dbReference type="Gene3D" id="3.30.565.10">
    <property type="entry name" value="Histidine kinase-like ATPase, C-terminal domain"/>
    <property type="match status" value="1"/>
</dbReference>
<comment type="catalytic activity">
    <reaction evidence="1">
        <text>ATP + protein L-histidine = ADP + protein N-phospho-L-histidine.</text>
        <dbReference type="EC" id="2.7.13.3"/>
    </reaction>
</comment>
<dbReference type="Pfam" id="PF02518">
    <property type="entry name" value="HATPase_c"/>
    <property type="match status" value="1"/>
</dbReference>
<evidence type="ECO:0000256" key="5">
    <source>
        <dbReference type="ARBA" id="ARBA00022777"/>
    </source>
</evidence>
<reference evidence="12 13" key="1">
    <citation type="submission" date="2022-04" db="EMBL/GenBank/DDBJ databases">
        <title>Pseudomonas knackmussii B09-2.</title>
        <authorList>
            <person name="Deng Y."/>
        </authorList>
    </citation>
    <scope>NUCLEOTIDE SEQUENCE [LARGE SCALE GENOMIC DNA]</scope>
    <source>
        <strain evidence="12 13">B09-2</strain>
    </source>
</reference>
<evidence type="ECO:0000256" key="4">
    <source>
        <dbReference type="ARBA" id="ARBA00022679"/>
    </source>
</evidence>
<feature type="modified residue" description="4-aspartylphosphate" evidence="7">
    <location>
        <position position="951"/>
    </location>
</feature>
<feature type="domain" description="Response regulatory" evidence="11">
    <location>
        <begin position="902"/>
        <end position="1018"/>
    </location>
</feature>
<feature type="region of interest" description="Disordered" evidence="8">
    <location>
        <begin position="418"/>
        <end position="448"/>
    </location>
</feature>
<evidence type="ECO:0000256" key="9">
    <source>
        <dbReference type="SAM" id="Phobius"/>
    </source>
</evidence>
<dbReference type="EC" id="2.7.13.3" evidence="2"/>
<feature type="modified residue" description="4-aspartylphosphate" evidence="7">
    <location>
        <position position="1098"/>
    </location>
</feature>
<keyword evidence="4" id="KW-0808">Transferase</keyword>
<dbReference type="InterPro" id="IPR007891">
    <property type="entry name" value="CHASE3"/>
</dbReference>
<accession>A0ABY4KNI2</accession>
<feature type="modified residue" description="4-aspartylphosphate" evidence="7">
    <location>
        <position position="829"/>
    </location>
</feature>
<dbReference type="SUPFAM" id="SSF55874">
    <property type="entry name" value="ATPase domain of HSP90 chaperone/DNA topoisomerase II/histidine kinase"/>
    <property type="match status" value="1"/>
</dbReference>
<evidence type="ECO:0000313" key="12">
    <source>
        <dbReference type="EMBL" id="UPQ82416.1"/>
    </source>
</evidence>
<dbReference type="SUPFAM" id="SSF55781">
    <property type="entry name" value="GAF domain-like"/>
    <property type="match status" value="1"/>
</dbReference>
<dbReference type="PRINTS" id="PR00344">
    <property type="entry name" value="BCTRLSENSOR"/>
</dbReference>
<dbReference type="Gene3D" id="1.10.287.130">
    <property type="match status" value="1"/>
</dbReference>
<dbReference type="SMART" id="SM00065">
    <property type="entry name" value="GAF"/>
    <property type="match status" value="1"/>
</dbReference>
<evidence type="ECO:0000256" key="7">
    <source>
        <dbReference type="PROSITE-ProRule" id="PRU00169"/>
    </source>
</evidence>
<dbReference type="SUPFAM" id="SSF47384">
    <property type="entry name" value="Homodimeric domain of signal transducing histidine kinase"/>
    <property type="match status" value="1"/>
</dbReference>
<dbReference type="InterPro" id="IPR011006">
    <property type="entry name" value="CheY-like_superfamily"/>
</dbReference>
<dbReference type="InterPro" id="IPR001789">
    <property type="entry name" value="Sig_transdc_resp-reg_receiver"/>
</dbReference>
<keyword evidence="6" id="KW-0902">Two-component regulatory system</keyword>
<dbReference type="InterPro" id="IPR003018">
    <property type="entry name" value="GAF"/>
</dbReference>
<dbReference type="InterPro" id="IPR029016">
    <property type="entry name" value="GAF-like_dom_sf"/>
</dbReference>
<feature type="domain" description="Histidine kinase" evidence="10">
    <location>
        <begin position="498"/>
        <end position="718"/>
    </location>
</feature>
<keyword evidence="5" id="KW-0418">Kinase</keyword>
<dbReference type="InterPro" id="IPR036890">
    <property type="entry name" value="HATPase_C_sf"/>
</dbReference>
<gene>
    <name evidence="12" type="ORF">M0M42_18795</name>
</gene>
<dbReference type="CDD" id="cd00156">
    <property type="entry name" value="REC"/>
    <property type="match status" value="1"/>
</dbReference>
<keyword evidence="13" id="KW-1185">Reference proteome</keyword>
<feature type="transmembrane region" description="Helical" evidence="9">
    <location>
        <begin position="20"/>
        <end position="41"/>
    </location>
</feature>
<dbReference type="InterPro" id="IPR004358">
    <property type="entry name" value="Sig_transdc_His_kin-like_C"/>
</dbReference>
<feature type="domain" description="Response regulatory" evidence="11">
    <location>
        <begin position="1048"/>
        <end position="1165"/>
    </location>
</feature>
<feature type="transmembrane region" description="Helical" evidence="9">
    <location>
        <begin position="182"/>
        <end position="204"/>
    </location>
</feature>
<dbReference type="PROSITE" id="PS50109">
    <property type="entry name" value="HIS_KIN"/>
    <property type="match status" value="1"/>
</dbReference>
<sequence length="1171" mass="131769">MGDSFIDQNHFRRILNRNVAVPLGFGFLSAFFFSVIVYYLLNVGHWVERSVLGVSYAHEMLKEMGELEASMRGYLIAGDEVFLVPYRRELPVYQAQFEQIRQYAGEEPVQSRRVERIGELHNQWVGFAEEAIARRAQNEPVVDYVRSQRGLELKEEQRLLLNDFIAYERQIRAERTDTAEMITTALIGGFLLFSLIFSGLLVYFGRRDLLSLSDSYADSLNQQRAHAAALEKQAWYRTGQTQLTESMIGEQALPTLGQNVLSFLSRYLNVAVGALYVTQDGKLQRVAEFGWDKDRLNGARTLEIGEGLVGQVALERRAIELDSLPPGYLKVSSTLGSTDVQSVLIAPVEDSGLLNAVLEVGFLRPLREDDMELLRRVSDNIGSAIEAARYRQRLQRVLAETQQLNEELQVQQEELRAANEELEEQSSALRESQAHMEEQQAELEQTNEQLAEQAHELARQRDEMDLKNHRLHEVQLMLEERADELQRASRYKSEFLANMSHELRTPLNSSLILAKLLADNPEGNLGDDQVQFARSIYSAGNDLLHLINDILDISKVEAGKLDVHPELVKLARLVDGLKSLFLAQALDKSLQFDVELGDGLPESLYTDRQRLEQILKNLLSNAFKFTEKGSVGLLVKRHHSGQLAFAVRDSGIGIPADQHEVIFEAFRQADGTTNRRYGGTGLGLSISLELAQLLGGTIEVSSEPGAGSVFTLIIPESYNAPVAVQEPEHPSVRETLDLPAAVVTVPSVPDRPNPPVPLRAAEQNVPALADDRDGFPFERSVLVIEDEPQFAGILRDLAHELKYSCLIAQNADQGFDTAVQYRPDAILLDMRLPDHSGLTVLERLKENPITRHIPVHIVSVEDRKEAALQMGAIGYATKPTTREDLKEVFGRFEAKLAQKVKRILLVEDDARQRDSVSRLIEDVDIEITAVEFGEQALELLRSTVFDCMIIDLKLPDMDGHELLERMAREDICSFPPVIVYTGRNLTRDEEGALMKYSRSIIIKGARSPERLLDEVTLFLHKVESDMPPERQKMLKSVRSREKAFEGRKILVVDDDVRNVFALTSALEQKGALVEIARNGHEAIAQLQAVSDIDLVLMDIMMPEMDGFTAMQEIRKDPRFAKLPIIAVTAKAMKDDQDRCLRAGANDYLAKPIDLDRLFSLIRVWLPKVELL</sequence>
<dbReference type="SUPFAM" id="SSF52172">
    <property type="entry name" value="CheY-like"/>
    <property type="match status" value="3"/>
</dbReference>
<dbReference type="Pfam" id="PF13185">
    <property type="entry name" value="GAF_2"/>
    <property type="match status" value="1"/>
</dbReference>
<name>A0ABY4KNI2_9PSED</name>
<dbReference type="Proteomes" id="UP000831189">
    <property type="component" value="Chromosome"/>
</dbReference>
<dbReference type="CDD" id="cd16922">
    <property type="entry name" value="HATPase_EvgS-ArcB-TorS-like"/>
    <property type="match status" value="1"/>
</dbReference>
<dbReference type="InterPro" id="IPR003594">
    <property type="entry name" value="HATPase_dom"/>
</dbReference>
<dbReference type="CDD" id="cd17546">
    <property type="entry name" value="REC_hyHK_CKI1_RcsC-like"/>
    <property type="match status" value="1"/>
</dbReference>
<dbReference type="Gene3D" id="3.40.50.2300">
    <property type="match status" value="3"/>
</dbReference>
<organism evidence="12 13">
    <name type="scientific">Pseudomonas knackmussii</name>
    <dbReference type="NCBI Taxonomy" id="65741"/>
    <lineage>
        <taxon>Bacteria</taxon>
        <taxon>Pseudomonadati</taxon>
        <taxon>Pseudomonadota</taxon>
        <taxon>Gammaproteobacteria</taxon>
        <taxon>Pseudomonadales</taxon>
        <taxon>Pseudomonadaceae</taxon>
        <taxon>Pseudomonas</taxon>
    </lineage>
</organism>
<dbReference type="SMART" id="SM00448">
    <property type="entry name" value="REC"/>
    <property type="match status" value="3"/>
</dbReference>
<dbReference type="Pfam" id="PF00072">
    <property type="entry name" value="Response_reg"/>
    <property type="match status" value="3"/>
</dbReference>
<evidence type="ECO:0000313" key="13">
    <source>
        <dbReference type="Proteomes" id="UP000831189"/>
    </source>
</evidence>
<keyword evidence="9" id="KW-0472">Membrane</keyword>
<dbReference type="Pfam" id="PF05227">
    <property type="entry name" value="CHASE3"/>
    <property type="match status" value="1"/>
</dbReference>
<evidence type="ECO:0000259" key="11">
    <source>
        <dbReference type="PROSITE" id="PS50110"/>
    </source>
</evidence>
<keyword evidence="3 7" id="KW-0597">Phosphoprotein</keyword>
<dbReference type="SMART" id="SM00387">
    <property type="entry name" value="HATPase_c"/>
    <property type="match status" value="1"/>
</dbReference>